<gene>
    <name evidence="1" type="ORF">AAAU51_09600</name>
</gene>
<dbReference type="RefSeq" id="WP_349111136.1">
    <property type="nucleotide sequence ID" value="NZ_JBBNIN010000013.1"/>
</dbReference>
<dbReference type="EMBL" id="JBBNIN010000013">
    <property type="protein sequence ID" value="MEQ2711428.1"/>
    <property type="molecule type" value="Genomic_DNA"/>
</dbReference>
<evidence type="ECO:0000313" key="1">
    <source>
        <dbReference type="EMBL" id="MEQ2711428.1"/>
    </source>
</evidence>
<sequence>MDIEKMFGAIVCGIKDGKFYGTIYGYPADESADGKEQEIGDGIMTVLSTKKYDNLYKNNFINFYKENGNNVVDVVESTLKTMAKIDDTISEQFDIVKICLN</sequence>
<dbReference type="Proteomes" id="UP001482154">
    <property type="component" value="Unassembled WGS sequence"/>
</dbReference>
<reference evidence="1 2" key="1">
    <citation type="submission" date="2024-04" db="EMBL/GenBank/DDBJ databases">
        <title>Human intestinal bacterial collection.</title>
        <authorList>
            <person name="Pauvert C."/>
            <person name="Hitch T.C.A."/>
            <person name="Clavel T."/>
        </authorList>
    </citation>
    <scope>NUCLEOTIDE SEQUENCE [LARGE SCALE GENOMIC DNA]</scope>
    <source>
        <strain evidence="1 2">CLA-AA-H249</strain>
    </source>
</reference>
<proteinExistence type="predicted"/>
<accession>A0ABV1IW24</accession>
<protein>
    <submittedName>
        <fullName evidence="1">Uncharacterized protein</fullName>
    </submittedName>
</protein>
<comment type="caution">
    <text evidence="1">The sequence shown here is derived from an EMBL/GenBank/DDBJ whole genome shotgun (WGS) entry which is preliminary data.</text>
</comment>
<keyword evidence="2" id="KW-1185">Reference proteome</keyword>
<evidence type="ECO:0000313" key="2">
    <source>
        <dbReference type="Proteomes" id="UP001482154"/>
    </source>
</evidence>
<name>A0ABV1IW24_9FIRM</name>
<organism evidence="1 2">
    <name type="scientific">Anaerostipes amylophilus</name>
    <dbReference type="NCBI Taxonomy" id="2981779"/>
    <lineage>
        <taxon>Bacteria</taxon>
        <taxon>Bacillati</taxon>
        <taxon>Bacillota</taxon>
        <taxon>Clostridia</taxon>
        <taxon>Lachnospirales</taxon>
        <taxon>Lachnospiraceae</taxon>
        <taxon>Anaerostipes</taxon>
    </lineage>
</organism>